<organism evidence="3 4">
    <name type="scientific">Mucilaginibacter pineti</name>
    <dbReference type="NCBI Taxonomy" id="1391627"/>
    <lineage>
        <taxon>Bacteria</taxon>
        <taxon>Pseudomonadati</taxon>
        <taxon>Bacteroidota</taxon>
        <taxon>Sphingobacteriia</taxon>
        <taxon>Sphingobacteriales</taxon>
        <taxon>Sphingobacteriaceae</taxon>
        <taxon>Mucilaginibacter</taxon>
    </lineage>
</organism>
<evidence type="ECO:0000313" key="4">
    <source>
        <dbReference type="Proteomes" id="UP000199072"/>
    </source>
</evidence>
<dbReference type="PANTHER" id="PTHR33408">
    <property type="entry name" value="TRANSPOSASE"/>
    <property type="match status" value="1"/>
</dbReference>
<dbReference type="OrthoDB" id="1121830at2"/>
<gene>
    <name evidence="3" type="ORF">SAMN05216464_1312</name>
</gene>
<dbReference type="InterPro" id="IPR008490">
    <property type="entry name" value="Transposase_InsH_N"/>
</dbReference>
<evidence type="ECO:0000259" key="2">
    <source>
        <dbReference type="Pfam" id="PF05598"/>
    </source>
</evidence>
<proteinExistence type="predicted"/>
<sequence length="258" mass="29381">MFSSRKIEAATYDSVAFRFIAGNHHPDHDTIAVFRKRFLAEISGWFKEVLLIGKELGLVKLGTIYIDGTKIQANASRHKAMSYAYMNELEARLEAEIARLLALADQQDEKEKARELDIPLELGLRKDRLEKIRLAKEVIDQRARERHEQGKAIYNQQQESRRQREEQTDKKSRGRKPEPPPSGPALNKDQFNFSDPESRIMPTSRGFDQCYNAQAAVNDDMPIVGGYSNAHVLDRKEFIPVLSAVISQGNGRDYFSCG</sequence>
<dbReference type="Pfam" id="PF05598">
    <property type="entry name" value="DUF772"/>
    <property type="match status" value="1"/>
</dbReference>
<dbReference type="Proteomes" id="UP000199072">
    <property type="component" value="Unassembled WGS sequence"/>
</dbReference>
<evidence type="ECO:0000313" key="3">
    <source>
        <dbReference type="EMBL" id="SDF78773.1"/>
    </source>
</evidence>
<protein>
    <submittedName>
        <fullName evidence="3">Transposase domain</fullName>
    </submittedName>
</protein>
<dbReference type="AlphaFoldDB" id="A0A1G7NXS6"/>
<feature type="compositionally biased region" description="Basic and acidic residues" evidence="1">
    <location>
        <begin position="159"/>
        <end position="178"/>
    </location>
</feature>
<reference evidence="3 4" key="1">
    <citation type="submission" date="2016-10" db="EMBL/GenBank/DDBJ databases">
        <authorList>
            <person name="de Groot N.N."/>
        </authorList>
    </citation>
    <scope>NUCLEOTIDE SEQUENCE [LARGE SCALE GENOMIC DNA]</scope>
    <source>
        <strain evidence="3 4">47C3B</strain>
    </source>
</reference>
<accession>A0A1G7NXS6</accession>
<dbReference type="EMBL" id="FNAI01000031">
    <property type="protein sequence ID" value="SDF78773.1"/>
    <property type="molecule type" value="Genomic_DNA"/>
</dbReference>
<feature type="domain" description="Transposase InsH N-terminal" evidence="2">
    <location>
        <begin position="2"/>
        <end position="37"/>
    </location>
</feature>
<evidence type="ECO:0000256" key="1">
    <source>
        <dbReference type="SAM" id="MobiDB-lite"/>
    </source>
</evidence>
<feature type="region of interest" description="Disordered" evidence="1">
    <location>
        <begin position="145"/>
        <end position="199"/>
    </location>
</feature>
<name>A0A1G7NXS6_9SPHI</name>
<keyword evidence="4" id="KW-1185">Reference proteome</keyword>